<organism evidence="1 2">
    <name type="scientific">Apiotrichum porosum</name>
    <dbReference type="NCBI Taxonomy" id="105984"/>
    <lineage>
        <taxon>Eukaryota</taxon>
        <taxon>Fungi</taxon>
        <taxon>Dikarya</taxon>
        <taxon>Basidiomycota</taxon>
        <taxon>Agaricomycotina</taxon>
        <taxon>Tremellomycetes</taxon>
        <taxon>Trichosporonales</taxon>
        <taxon>Trichosporonaceae</taxon>
        <taxon>Apiotrichum</taxon>
    </lineage>
</organism>
<gene>
    <name evidence="1" type="ORF">EHS24_005311</name>
</gene>
<dbReference type="AlphaFoldDB" id="A0A427XDE0"/>
<proteinExistence type="predicted"/>
<name>A0A427XDE0_9TREE</name>
<dbReference type="Proteomes" id="UP000279236">
    <property type="component" value="Unassembled WGS sequence"/>
</dbReference>
<sequence length="227" mass="25091">MLLHPHFDTVGDLVIVAPDGDHMVGFRIQSWTLGSSCAKFAFLGKKKLRTECYKVKEPAHDVHAFLLFLVSDCTTLQLDVVQCAAVYRLIHLWGGKGYLFTVLTGYVYANANRLVGALGARPPRMGITVLLRLAADVRGTELWALFIAHLRNGHWRDVANPTTMTAKEISEIGPSAYRALIFLATFGDPTRLWSGIETCTVGRDNAGAFYILRITSTGQIMYSDNSL</sequence>
<evidence type="ECO:0000313" key="1">
    <source>
        <dbReference type="EMBL" id="RSH76734.1"/>
    </source>
</evidence>
<evidence type="ECO:0008006" key="3">
    <source>
        <dbReference type="Google" id="ProtNLM"/>
    </source>
</evidence>
<comment type="caution">
    <text evidence="1">The sequence shown here is derived from an EMBL/GenBank/DDBJ whole genome shotgun (WGS) entry which is preliminary data.</text>
</comment>
<dbReference type="EMBL" id="RSCE01000021">
    <property type="protein sequence ID" value="RSH76734.1"/>
    <property type="molecule type" value="Genomic_DNA"/>
</dbReference>
<protein>
    <recommendedName>
        <fullName evidence="3">BTB domain-containing protein</fullName>
    </recommendedName>
</protein>
<reference evidence="1 2" key="1">
    <citation type="submission" date="2018-11" db="EMBL/GenBank/DDBJ databases">
        <title>Genome sequence of Apiotrichum porosum DSM 27194.</title>
        <authorList>
            <person name="Aliyu H."/>
            <person name="Gorte O."/>
            <person name="Ochsenreither K."/>
        </authorList>
    </citation>
    <scope>NUCLEOTIDE SEQUENCE [LARGE SCALE GENOMIC DNA]</scope>
    <source>
        <strain evidence="1 2">DSM 27194</strain>
    </source>
</reference>
<dbReference type="GeneID" id="39589854"/>
<keyword evidence="2" id="KW-1185">Reference proteome</keyword>
<evidence type="ECO:0000313" key="2">
    <source>
        <dbReference type="Proteomes" id="UP000279236"/>
    </source>
</evidence>
<accession>A0A427XDE0</accession>
<dbReference type="RefSeq" id="XP_028471881.1">
    <property type="nucleotide sequence ID" value="XM_028620839.1"/>
</dbReference>